<protein>
    <submittedName>
        <fullName evidence="1">Uncharacterized protein</fullName>
    </submittedName>
</protein>
<sequence length="96" mass="10570">MTTLMLSLIPRRGLRATPLRVRRNSSAARHHNAAPAAFHLSSGFEFCGVHIRASTAAQQAEPSPRYTQEPEAVLARCYHGAARHGLPHHFTSSFLL</sequence>
<evidence type="ECO:0000313" key="1">
    <source>
        <dbReference type="EMBL" id="KAJ1105752.1"/>
    </source>
</evidence>
<gene>
    <name evidence="1" type="ORF">NDU88_003157</name>
</gene>
<evidence type="ECO:0000313" key="2">
    <source>
        <dbReference type="Proteomes" id="UP001066276"/>
    </source>
</evidence>
<reference evidence="1" key="1">
    <citation type="journal article" date="2022" name="bioRxiv">
        <title>Sequencing and chromosome-scale assembly of the giantPleurodeles waltlgenome.</title>
        <authorList>
            <person name="Brown T."/>
            <person name="Elewa A."/>
            <person name="Iarovenko S."/>
            <person name="Subramanian E."/>
            <person name="Araus A.J."/>
            <person name="Petzold A."/>
            <person name="Susuki M."/>
            <person name="Suzuki K.-i.T."/>
            <person name="Hayashi T."/>
            <person name="Toyoda A."/>
            <person name="Oliveira C."/>
            <person name="Osipova E."/>
            <person name="Leigh N.D."/>
            <person name="Simon A."/>
            <person name="Yun M.H."/>
        </authorList>
    </citation>
    <scope>NUCLEOTIDE SEQUENCE</scope>
    <source>
        <strain evidence="1">20211129_DDA</strain>
        <tissue evidence="1">Liver</tissue>
    </source>
</reference>
<dbReference type="EMBL" id="JANPWB010000013">
    <property type="protein sequence ID" value="KAJ1105752.1"/>
    <property type="molecule type" value="Genomic_DNA"/>
</dbReference>
<organism evidence="1 2">
    <name type="scientific">Pleurodeles waltl</name>
    <name type="common">Iberian ribbed newt</name>
    <dbReference type="NCBI Taxonomy" id="8319"/>
    <lineage>
        <taxon>Eukaryota</taxon>
        <taxon>Metazoa</taxon>
        <taxon>Chordata</taxon>
        <taxon>Craniata</taxon>
        <taxon>Vertebrata</taxon>
        <taxon>Euteleostomi</taxon>
        <taxon>Amphibia</taxon>
        <taxon>Batrachia</taxon>
        <taxon>Caudata</taxon>
        <taxon>Salamandroidea</taxon>
        <taxon>Salamandridae</taxon>
        <taxon>Pleurodelinae</taxon>
        <taxon>Pleurodeles</taxon>
    </lineage>
</organism>
<dbReference type="AlphaFoldDB" id="A0AAV7MTS3"/>
<comment type="caution">
    <text evidence="1">The sequence shown here is derived from an EMBL/GenBank/DDBJ whole genome shotgun (WGS) entry which is preliminary data.</text>
</comment>
<keyword evidence="2" id="KW-1185">Reference proteome</keyword>
<proteinExistence type="predicted"/>
<name>A0AAV7MTS3_PLEWA</name>
<accession>A0AAV7MTS3</accession>
<dbReference type="Proteomes" id="UP001066276">
    <property type="component" value="Chromosome 9"/>
</dbReference>